<reference evidence="2 3" key="1">
    <citation type="submission" date="2017-11" db="EMBL/GenBank/DDBJ databases">
        <title>Genomic Encyclopedia of Archaeal and Bacterial Type Strains, Phase II (KMG-II): From Individual Species to Whole Genera.</title>
        <authorList>
            <person name="Goeker M."/>
        </authorList>
    </citation>
    <scope>NUCLEOTIDE SEQUENCE [LARGE SCALE GENOMIC DNA]</scope>
    <source>
        <strain evidence="2 3">DSM 16400</strain>
    </source>
</reference>
<gene>
    <name evidence="2" type="ORF">CLV85_0546</name>
</gene>
<dbReference type="AlphaFoldDB" id="A0A2M9D7A6"/>
<dbReference type="PANTHER" id="PTHR30157:SF0">
    <property type="entry name" value="NADPH-DEPENDENT FERRIC-CHELATE REDUCTASE"/>
    <property type="match status" value="1"/>
</dbReference>
<dbReference type="InterPro" id="IPR013113">
    <property type="entry name" value="SIP_FAD-bd"/>
</dbReference>
<protein>
    <submittedName>
        <fullName evidence="2">NADPH-dependent ferric siderophore reductase</fullName>
    </submittedName>
</protein>
<evidence type="ECO:0000259" key="1">
    <source>
        <dbReference type="PROSITE" id="PS51384"/>
    </source>
</evidence>
<dbReference type="InterPro" id="IPR017938">
    <property type="entry name" value="Riboflavin_synthase-like_b-brl"/>
</dbReference>
<name>A0A2M9D7A6_9MICO</name>
<sequence length="317" mass="34409">MLTLEREIAKDARPGYRPFAARVESIRELSPHFRRVTFTGAEFATFGTDGFDQRIKIVLPLPGIGLSDIGATDPQTIADGTWYARWRALPDEARNPFRTYTIRAVRPELREIDVDMVFHGANGPAGQWLANAAVGDEVIIVGPDAASIHSGIGIDWHPGPARTVLLAGDETSAPAICSILERLDPSVQAHAFIEIPDAADQPPLNLPSNCHVTWLPRGTQPAGSALDPAVRAWTKANASLVLPALSSAAQPLGDIDVDTELLWDSPGEASGTHFYAWLAAEACVIKMLRRFLVSETGVDRKQVAFMGYWRLGKSEAQ</sequence>
<dbReference type="Gene3D" id="3.40.50.80">
    <property type="entry name" value="Nucleotide-binding domain of ferredoxin-NADP reductase (FNR) module"/>
    <property type="match status" value="1"/>
</dbReference>
<dbReference type="InterPro" id="IPR039261">
    <property type="entry name" value="FNR_nucleotide-bd"/>
</dbReference>
<dbReference type="GO" id="GO:0016491">
    <property type="term" value="F:oxidoreductase activity"/>
    <property type="evidence" value="ECO:0007669"/>
    <property type="project" value="InterPro"/>
</dbReference>
<dbReference type="InterPro" id="IPR017927">
    <property type="entry name" value="FAD-bd_FR_type"/>
</dbReference>
<dbReference type="Proteomes" id="UP000231742">
    <property type="component" value="Unassembled WGS sequence"/>
</dbReference>
<dbReference type="OrthoDB" id="3291337at2"/>
<dbReference type="PANTHER" id="PTHR30157">
    <property type="entry name" value="FERRIC REDUCTASE, NADPH-DEPENDENT"/>
    <property type="match status" value="1"/>
</dbReference>
<dbReference type="InterPro" id="IPR007037">
    <property type="entry name" value="SIP_rossman_dom"/>
</dbReference>
<keyword evidence="3" id="KW-1185">Reference proteome</keyword>
<dbReference type="CDD" id="cd06193">
    <property type="entry name" value="siderophore_interacting"/>
    <property type="match status" value="1"/>
</dbReference>
<dbReference type="RefSeq" id="WP_100388064.1">
    <property type="nucleotide sequence ID" value="NZ_BMZU01000001.1"/>
</dbReference>
<accession>A0A2M9D7A6</accession>
<organism evidence="2 3">
    <name type="scientific">Salinibacterium amurskyense</name>
    <dbReference type="NCBI Taxonomy" id="205941"/>
    <lineage>
        <taxon>Bacteria</taxon>
        <taxon>Bacillati</taxon>
        <taxon>Actinomycetota</taxon>
        <taxon>Actinomycetes</taxon>
        <taxon>Micrococcales</taxon>
        <taxon>Microbacteriaceae</taxon>
        <taxon>Salinibacterium</taxon>
    </lineage>
</organism>
<dbReference type="InterPro" id="IPR039374">
    <property type="entry name" value="SIP_fam"/>
</dbReference>
<proteinExistence type="predicted"/>
<dbReference type="EMBL" id="PGFH01000001">
    <property type="protein sequence ID" value="PJJ81373.1"/>
    <property type="molecule type" value="Genomic_DNA"/>
</dbReference>
<evidence type="ECO:0000313" key="2">
    <source>
        <dbReference type="EMBL" id="PJJ81373.1"/>
    </source>
</evidence>
<feature type="domain" description="FAD-binding FR-type" evidence="1">
    <location>
        <begin position="16"/>
        <end position="150"/>
    </location>
</feature>
<dbReference type="SUPFAM" id="SSF63380">
    <property type="entry name" value="Riboflavin synthase domain-like"/>
    <property type="match status" value="1"/>
</dbReference>
<evidence type="ECO:0000313" key="3">
    <source>
        <dbReference type="Proteomes" id="UP000231742"/>
    </source>
</evidence>
<dbReference type="Pfam" id="PF04954">
    <property type="entry name" value="SIP"/>
    <property type="match status" value="1"/>
</dbReference>
<dbReference type="PROSITE" id="PS51384">
    <property type="entry name" value="FAD_FR"/>
    <property type="match status" value="1"/>
</dbReference>
<dbReference type="Pfam" id="PF08021">
    <property type="entry name" value="FAD_binding_9"/>
    <property type="match status" value="1"/>
</dbReference>
<dbReference type="Gene3D" id="2.40.30.10">
    <property type="entry name" value="Translation factors"/>
    <property type="match status" value="1"/>
</dbReference>
<comment type="caution">
    <text evidence="2">The sequence shown here is derived from an EMBL/GenBank/DDBJ whole genome shotgun (WGS) entry which is preliminary data.</text>
</comment>